<gene>
    <name evidence="2" type="ORF">KQI86_13065</name>
</gene>
<organism evidence="2 3">
    <name type="scientific">Clostridium mobile</name>
    <dbReference type="NCBI Taxonomy" id="2841512"/>
    <lineage>
        <taxon>Bacteria</taxon>
        <taxon>Bacillati</taxon>
        <taxon>Bacillota</taxon>
        <taxon>Clostridia</taxon>
        <taxon>Eubacteriales</taxon>
        <taxon>Clostridiaceae</taxon>
        <taxon>Clostridium</taxon>
    </lineage>
</organism>
<reference evidence="2 3" key="1">
    <citation type="submission" date="2021-06" db="EMBL/GenBank/DDBJ databases">
        <authorList>
            <person name="Sun Q."/>
            <person name="Li D."/>
        </authorList>
    </citation>
    <scope>NUCLEOTIDE SEQUENCE [LARGE SCALE GENOMIC DNA]</scope>
    <source>
        <strain evidence="2 3">MSJ-11</strain>
    </source>
</reference>
<protein>
    <submittedName>
        <fullName evidence="2">Conjugal transfer protein TraX</fullName>
    </submittedName>
</protein>
<feature type="transmembrane region" description="Helical" evidence="1">
    <location>
        <begin position="116"/>
        <end position="142"/>
    </location>
</feature>
<keyword evidence="3" id="KW-1185">Reference proteome</keyword>
<dbReference type="EMBL" id="JAHLQF010000003">
    <property type="protein sequence ID" value="MBU5485267.1"/>
    <property type="molecule type" value="Genomic_DNA"/>
</dbReference>
<feature type="transmembrane region" description="Helical" evidence="1">
    <location>
        <begin position="58"/>
        <end position="79"/>
    </location>
</feature>
<dbReference type="Proteomes" id="UP000726170">
    <property type="component" value="Unassembled WGS sequence"/>
</dbReference>
<sequence length="230" mass="26727">MNSTTLKIFAIIAMLLDHIGTVLYPQVIIFKLIGRLAFPIFCFFIAEGYLKTRNKKKYMLRLFICALISQIPFTLAFRQAFGENFLALNTIFDLFLGLVAIYLYDNSKSKYRIAFVWVIAIAAFFLRIDGDFTGVFSIYFFFKYHDSFKDMAKNQIFLILVAQLAYSAYMLLLGVPVQYLLSLDMLMQLLAILALIPIKLYNGEKGFNIKYLFYAFYPTHLLLLYLIKIM</sequence>
<dbReference type="RefSeq" id="WP_216439821.1">
    <property type="nucleotide sequence ID" value="NZ_JAHLQF010000003.1"/>
</dbReference>
<dbReference type="InterPro" id="IPR008875">
    <property type="entry name" value="TraX"/>
</dbReference>
<feature type="transmembrane region" description="Helical" evidence="1">
    <location>
        <begin position="211"/>
        <end position="227"/>
    </location>
</feature>
<accession>A0ABS6EJ80</accession>
<name>A0ABS6EJ80_9CLOT</name>
<dbReference type="Pfam" id="PF05857">
    <property type="entry name" value="TraX"/>
    <property type="match status" value="1"/>
</dbReference>
<proteinExistence type="predicted"/>
<comment type="caution">
    <text evidence="2">The sequence shown here is derived from an EMBL/GenBank/DDBJ whole genome shotgun (WGS) entry which is preliminary data.</text>
</comment>
<feature type="transmembrane region" description="Helical" evidence="1">
    <location>
        <begin position="179"/>
        <end position="199"/>
    </location>
</feature>
<keyword evidence="1" id="KW-1133">Transmembrane helix</keyword>
<feature type="transmembrane region" description="Helical" evidence="1">
    <location>
        <begin position="85"/>
        <end position="104"/>
    </location>
</feature>
<evidence type="ECO:0000313" key="3">
    <source>
        <dbReference type="Proteomes" id="UP000726170"/>
    </source>
</evidence>
<evidence type="ECO:0000313" key="2">
    <source>
        <dbReference type="EMBL" id="MBU5485267.1"/>
    </source>
</evidence>
<feature type="transmembrane region" description="Helical" evidence="1">
    <location>
        <begin position="154"/>
        <end position="172"/>
    </location>
</feature>
<keyword evidence="1" id="KW-0812">Transmembrane</keyword>
<evidence type="ECO:0000256" key="1">
    <source>
        <dbReference type="SAM" id="Phobius"/>
    </source>
</evidence>
<keyword evidence="1" id="KW-0472">Membrane</keyword>
<feature type="transmembrane region" description="Helical" evidence="1">
    <location>
        <begin position="23"/>
        <end position="46"/>
    </location>
</feature>